<keyword evidence="1" id="KW-0805">Transcription regulation</keyword>
<dbReference type="Pfam" id="PF01047">
    <property type="entry name" value="MarR"/>
    <property type="match status" value="1"/>
</dbReference>
<dbReference type="InterPro" id="IPR036388">
    <property type="entry name" value="WH-like_DNA-bd_sf"/>
</dbReference>
<feature type="domain" description="HTH marR-type" evidence="4">
    <location>
        <begin position="6"/>
        <end position="138"/>
    </location>
</feature>
<dbReference type="PANTHER" id="PTHR42756:SF1">
    <property type="entry name" value="TRANSCRIPTIONAL REPRESSOR OF EMRAB OPERON"/>
    <property type="match status" value="1"/>
</dbReference>
<evidence type="ECO:0000313" key="6">
    <source>
        <dbReference type="Proteomes" id="UP000193200"/>
    </source>
</evidence>
<dbReference type="Proteomes" id="UP000193200">
    <property type="component" value="Unassembled WGS sequence"/>
</dbReference>
<keyword evidence="6" id="KW-1185">Reference proteome</keyword>
<evidence type="ECO:0000313" key="5">
    <source>
        <dbReference type="EMBL" id="SLN24353.1"/>
    </source>
</evidence>
<dbReference type="Gene3D" id="1.10.10.10">
    <property type="entry name" value="Winged helix-like DNA-binding domain superfamily/Winged helix DNA-binding domain"/>
    <property type="match status" value="1"/>
</dbReference>
<dbReference type="OrthoDB" id="582199at2"/>
<keyword evidence="2" id="KW-0238">DNA-binding</keyword>
<evidence type="ECO:0000256" key="3">
    <source>
        <dbReference type="ARBA" id="ARBA00023163"/>
    </source>
</evidence>
<name>A0A1Y5RWU2_9PROT</name>
<dbReference type="GO" id="GO:0003700">
    <property type="term" value="F:DNA-binding transcription factor activity"/>
    <property type="evidence" value="ECO:0007669"/>
    <property type="project" value="InterPro"/>
</dbReference>
<keyword evidence="3" id="KW-0804">Transcription</keyword>
<dbReference type="InParanoid" id="A0A1Y5RWU2"/>
<dbReference type="FunCoup" id="A0A1Y5RWU2">
    <property type="interactions" value="184"/>
</dbReference>
<dbReference type="PROSITE" id="PS50995">
    <property type="entry name" value="HTH_MARR_2"/>
    <property type="match status" value="1"/>
</dbReference>
<accession>A0A1Y5RWU2</accession>
<organism evidence="5 6">
    <name type="scientific">Oceanibacterium hippocampi</name>
    <dbReference type="NCBI Taxonomy" id="745714"/>
    <lineage>
        <taxon>Bacteria</taxon>
        <taxon>Pseudomonadati</taxon>
        <taxon>Pseudomonadota</taxon>
        <taxon>Alphaproteobacteria</taxon>
        <taxon>Sneathiellales</taxon>
        <taxon>Sneathiellaceae</taxon>
        <taxon>Oceanibacterium</taxon>
    </lineage>
</organism>
<evidence type="ECO:0000256" key="2">
    <source>
        <dbReference type="ARBA" id="ARBA00023125"/>
    </source>
</evidence>
<proteinExistence type="predicted"/>
<sequence>MTAREQPPVGFMLSDVSRLLRRNFLRRAQEHGLTQAQWKALFHLARQEGVNQATLAESMEVQPITLARLIDKLAEAELVERRPDPADRRAFRLFLTAKAKPLLDQMWTLARESREEAMEGLSEAERKALVSGLEHMKERLLDAEGRGAGCPPSRYNRSA</sequence>
<dbReference type="SUPFAM" id="SSF46785">
    <property type="entry name" value="Winged helix' DNA-binding domain"/>
    <property type="match status" value="1"/>
</dbReference>
<dbReference type="PRINTS" id="PR00598">
    <property type="entry name" value="HTHMARR"/>
</dbReference>
<dbReference type="AlphaFoldDB" id="A0A1Y5RWU2"/>
<reference evidence="5 6" key="1">
    <citation type="submission" date="2017-03" db="EMBL/GenBank/DDBJ databases">
        <authorList>
            <person name="Afonso C.L."/>
            <person name="Miller P.J."/>
            <person name="Scott M.A."/>
            <person name="Spackman E."/>
            <person name="Goraichik I."/>
            <person name="Dimitrov K.M."/>
            <person name="Suarez D.L."/>
            <person name="Swayne D.E."/>
        </authorList>
    </citation>
    <scope>NUCLEOTIDE SEQUENCE [LARGE SCALE GENOMIC DNA]</scope>
    <source>
        <strain evidence="5 6">CECT 7691</strain>
    </source>
</reference>
<dbReference type="PROSITE" id="PS01117">
    <property type="entry name" value="HTH_MARR_1"/>
    <property type="match status" value="1"/>
</dbReference>
<dbReference type="InterPro" id="IPR023187">
    <property type="entry name" value="Tscrpt_reg_MarR-type_CS"/>
</dbReference>
<dbReference type="GO" id="GO:0003677">
    <property type="term" value="F:DNA binding"/>
    <property type="evidence" value="ECO:0007669"/>
    <property type="project" value="UniProtKB-KW"/>
</dbReference>
<protein>
    <submittedName>
        <fullName evidence="5">Transcriptional regulator SlyA</fullName>
    </submittedName>
</protein>
<dbReference type="SMART" id="SM00347">
    <property type="entry name" value="HTH_MARR"/>
    <property type="match status" value="1"/>
</dbReference>
<dbReference type="InterPro" id="IPR000835">
    <property type="entry name" value="HTH_MarR-typ"/>
</dbReference>
<dbReference type="InterPro" id="IPR036390">
    <property type="entry name" value="WH_DNA-bd_sf"/>
</dbReference>
<dbReference type="RefSeq" id="WP_085882000.1">
    <property type="nucleotide sequence ID" value="NZ_FWFR01000001.1"/>
</dbReference>
<evidence type="ECO:0000259" key="4">
    <source>
        <dbReference type="PROSITE" id="PS50995"/>
    </source>
</evidence>
<gene>
    <name evidence="5" type="primary">slyA_1</name>
    <name evidence="5" type="ORF">OCH7691_00684</name>
</gene>
<dbReference type="EMBL" id="FWFR01000001">
    <property type="protein sequence ID" value="SLN24353.1"/>
    <property type="molecule type" value="Genomic_DNA"/>
</dbReference>
<dbReference type="PANTHER" id="PTHR42756">
    <property type="entry name" value="TRANSCRIPTIONAL REGULATOR, MARR"/>
    <property type="match status" value="1"/>
</dbReference>
<evidence type="ECO:0000256" key="1">
    <source>
        <dbReference type="ARBA" id="ARBA00023015"/>
    </source>
</evidence>